<feature type="chain" id="PRO_5042515161" description="MORN repeat variant" evidence="1">
    <location>
        <begin position="23"/>
        <end position="271"/>
    </location>
</feature>
<name>A0AAJ5W9G1_9SPHI</name>
<dbReference type="EMBL" id="CP119313">
    <property type="protein sequence ID" value="WEK20482.1"/>
    <property type="molecule type" value="Genomic_DNA"/>
</dbReference>
<evidence type="ECO:0000313" key="2">
    <source>
        <dbReference type="EMBL" id="WEK20482.1"/>
    </source>
</evidence>
<feature type="signal peptide" evidence="1">
    <location>
        <begin position="1"/>
        <end position="22"/>
    </location>
</feature>
<organism evidence="2 3">
    <name type="scientific">Candidatus Pedobacter colombiensis</name>
    <dbReference type="NCBI Taxonomy" id="3121371"/>
    <lineage>
        <taxon>Bacteria</taxon>
        <taxon>Pseudomonadati</taxon>
        <taxon>Bacteroidota</taxon>
        <taxon>Sphingobacteriia</taxon>
        <taxon>Sphingobacteriales</taxon>
        <taxon>Sphingobacteriaceae</taxon>
        <taxon>Pedobacter</taxon>
    </lineage>
</organism>
<dbReference type="Gene3D" id="2.20.110.10">
    <property type="entry name" value="Histone H3 K4-specific methyltransferase SET7/9 N-terminal domain"/>
    <property type="match status" value="1"/>
</dbReference>
<evidence type="ECO:0008006" key="4">
    <source>
        <dbReference type="Google" id="ProtNLM"/>
    </source>
</evidence>
<dbReference type="SUPFAM" id="SSF82185">
    <property type="entry name" value="Histone H3 K4-specific methyltransferase SET7/9 N-terminal domain"/>
    <property type="match status" value="1"/>
</dbReference>
<reference evidence="2" key="1">
    <citation type="submission" date="2023-03" db="EMBL/GenBank/DDBJ databases">
        <title>Andean soil-derived lignocellulolytic bacterial consortium as a source of novel taxa and putative plastic-active enzymes.</title>
        <authorList>
            <person name="Diaz-Garcia L."/>
            <person name="Chuvochina M."/>
            <person name="Feuerriegel G."/>
            <person name="Bunk B."/>
            <person name="Sproer C."/>
            <person name="Streit W.R."/>
            <person name="Rodriguez L.M."/>
            <person name="Overmann J."/>
            <person name="Jimenez D.J."/>
        </authorList>
    </citation>
    <scope>NUCLEOTIDE SEQUENCE</scope>
    <source>
        <strain evidence="2">MAG 3858</strain>
    </source>
</reference>
<proteinExistence type="predicted"/>
<sequence>MRLLIILAFILTLLQFSCTSQMDAKRDAEVYCNCMEKNGFPDRRIYAATICHAEMLKRSRFYRVFFIDKRDEELSKNLAKSTLDSVQLYMRTFVRNIPISMRESAAEVIMSTMDMNLRTGKDIHFLMDQEMLLDTNFSESKDSVKMKNGLIYQDDWLTEYYYKNGKKNGVFKNYFKRNRRLHVLGFYKDDAPVGTWYFFNQDGGLYLIEDIKGLNKNKEVRRSDGVMVKPPFMSYRKEYDPKTGEIKREGLALFYKNVEDGFYRYGSWKKY</sequence>
<evidence type="ECO:0000256" key="1">
    <source>
        <dbReference type="SAM" id="SignalP"/>
    </source>
</evidence>
<dbReference type="Proteomes" id="UP001214530">
    <property type="component" value="Chromosome"/>
</dbReference>
<keyword evidence="1" id="KW-0732">Signal</keyword>
<accession>A0AAJ5W9G1</accession>
<protein>
    <recommendedName>
        <fullName evidence="4">MORN repeat variant</fullName>
    </recommendedName>
</protein>
<dbReference type="AlphaFoldDB" id="A0AAJ5W9G1"/>
<gene>
    <name evidence="2" type="ORF">P0Y49_04935</name>
</gene>
<evidence type="ECO:0000313" key="3">
    <source>
        <dbReference type="Proteomes" id="UP001214530"/>
    </source>
</evidence>